<evidence type="ECO:0000256" key="6">
    <source>
        <dbReference type="ARBA" id="ARBA00023163"/>
    </source>
</evidence>
<keyword evidence="1" id="KW-0479">Metal-binding</keyword>
<keyword evidence="3" id="KW-0862">Zinc</keyword>
<name>A0A3P7LKC0_DIBLA</name>
<dbReference type="EMBL" id="UYRU01053282">
    <property type="protein sequence ID" value="VDN12187.1"/>
    <property type="molecule type" value="Genomic_DNA"/>
</dbReference>
<dbReference type="SUPFAM" id="SSF48508">
    <property type="entry name" value="Nuclear receptor ligand-binding domain"/>
    <property type="match status" value="1"/>
</dbReference>
<evidence type="ECO:0000256" key="1">
    <source>
        <dbReference type="ARBA" id="ARBA00022723"/>
    </source>
</evidence>
<evidence type="ECO:0000259" key="8">
    <source>
        <dbReference type="PROSITE" id="PS51843"/>
    </source>
</evidence>
<feature type="domain" description="NR LBD" evidence="8">
    <location>
        <begin position="1"/>
        <end position="187"/>
    </location>
</feature>
<dbReference type="PRINTS" id="PR00398">
    <property type="entry name" value="STRDHORMONER"/>
</dbReference>
<keyword evidence="4" id="KW-0805">Transcription regulation</keyword>
<dbReference type="InterPro" id="IPR050234">
    <property type="entry name" value="Nuclear_hormone_rcpt_NR1"/>
</dbReference>
<keyword evidence="7" id="KW-0675">Receptor</keyword>
<reference evidence="9 10" key="1">
    <citation type="submission" date="2018-11" db="EMBL/GenBank/DDBJ databases">
        <authorList>
            <consortium name="Pathogen Informatics"/>
        </authorList>
    </citation>
    <scope>NUCLEOTIDE SEQUENCE [LARGE SCALE GENOMIC DNA]</scope>
</reference>
<proteinExistence type="predicted"/>
<dbReference type="Pfam" id="PF00104">
    <property type="entry name" value="Hormone_recep"/>
    <property type="match status" value="1"/>
</dbReference>
<dbReference type="GO" id="GO:0008270">
    <property type="term" value="F:zinc ion binding"/>
    <property type="evidence" value="ECO:0007669"/>
    <property type="project" value="UniProtKB-KW"/>
</dbReference>
<dbReference type="GO" id="GO:0045944">
    <property type="term" value="P:positive regulation of transcription by RNA polymerase II"/>
    <property type="evidence" value="ECO:0007669"/>
    <property type="project" value="TreeGrafter"/>
</dbReference>
<keyword evidence="10" id="KW-1185">Reference proteome</keyword>
<gene>
    <name evidence="9" type="ORF">DILT_LOCUS8018</name>
</gene>
<protein>
    <recommendedName>
        <fullName evidence="8">NR LBD domain-containing protein</fullName>
    </recommendedName>
</protein>
<evidence type="ECO:0000313" key="9">
    <source>
        <dbReference type="EMBL" id="VDN12187.1"/>
    </source>
</evidence>
<evidence type="ECO:0000256" key="2">
    <source>
        <dbReference type="ARBA" id="ARBA00022771"/>
    </source>
</evidence>
<sequence>MQLSDFTGLETQDQAALLPSALLEIAMFRLFSEYRESPNVSGVTTSKLTDRYFATKWSGILTGSDLENFGFATSHALVDKMFDFGARVSQLRLSQSEVGLLMGIILFTPERPGLCDPERINELQDTWANFLCELCEYAGSHTRCAHLLLLLPQLREFCEKSLLSINSQWRESDLQLPNCTRQFISPSFDGHVPLDSKALSEVRENPISGIVSEDYVVFTLSIRPQAYPEGFTMDGIELGGNNEKAGDLLYVAMMKFNNVPQREYFIHTSTPTPNLAWLDTTLVQHNLESTEGNLSHF</sequence>
<dbReference type="GO" id="GO:0000122">
    <property type="term" value="P:negative regulation of transcription by RNA polymerase II"/>
    <property type="evidence" value="ECO:0007669"/>
    <property type="project" value="TreeGrafter"/>
</dbReference>
<evidence type="ECO:0000313" key="10">
    <source>
        <dbReference type="Proteomes" id="UP000281553"/>
    </source>
</evidence>
<keyword evidence="2" id="KW-0863">Zinc-finger</keyword>
<dbReference type="InterPro" id="IPR001723">
    <property type="entry name" value="Nuclear_hrmn_rcpt"/>
</dbReference>
<evidence type="ECO:0000256" key="7">
    <source>
        <dbReference type="ARBA" id="ARBA00023170"/>
    </source>
</evidence>
<dbReference type="InterPro" id="IPR000536">
    <property type="entry name" value="Nucl_hrmn_rcpt_lig-bd"/>
</dbReference>
<accession>A0A3P7LKC0</accession>
<dbReference type="Gene3D" id="1.10.565.10">
    <property type="entry name" value="Retinoid X Receptor"/>
    <property type="match status" value="1"/>
</dbReference>
<dbReference type="Proteomes" id="UP000281553">
    <property type="component" value="Unassembled WGS sequence"/>
</dbReference>
<keyword evidence="5" id="KW-0238">DNA-binding</keyword>
<dbReference type="PANTHER" id="PTHR24082:SF507">
    <property type="entry name" value="BILE ACID RECEPTOR-RELATED"/>
    <property type="match status" value="1"/>
</dbReference>
<evidence type="ECO:0000256" key="3">
    <source>
        <dbReference type="ARBA" id="ARBA00022833"/>
    </source>
</evidence>
<evidence type="ECO:0000256" key="4">
    <source>
        <dbReference type="ARBA" id="ARBA00023015"/>
    </source>
</evidence>
<dbReference type="PANTHER" id="PTHR24082">
    <property type="entry name" value="NUCLEAR HORMONE RECEPTOR"/>
    <property type="match status" value="1"/>
</dbReference>
<dbReference type="GO" id="GO:0030154">
    <property type="term" value="P:cell differentiation"/>
    <property type="evidence" value="ECO:0007669"/>
    <property type="project" value="TreeGrafter"/>
</dbReference>
<dbReference type="GO" id="GO:0004879">
    <property type="term" value="F:nuclear receptor activity"/>
    <property type="evidence" value="ECO:0007669"/>
    <property type="project" value="TreeGrafter"/>
</dbReference>
<keyword evidence="6" id="KW-0804">Transcription</keyword>
<dbReference type="AlphaFoldDB" id="A0A3P7LKC0"/>
<evidence type="ECO:0000256" key="5">
    <source>
        <dbReference type="ARBA" id="ARBA00023125"/>
    </source>
</evidence>
<dbReference type="InterPro" id="IPR035500">
    <property type="entry name" value="NHR-like_dom_sf"/>
</dbReference>
<organism evidence="9 10">
    <name type="scientific">Dibothriocephalus latus</name>
    <name type="common">Fish tapeworm</name>
    <name type="synonym">Diphyllobothrium latum</name>
    <dbReference type="NCBI Taxonomy" id="60516"/>
    <lineage>
        <taxon>Eukaryota</taxon>
        <taxon>Metazoa</taxon>
        <taxon>Spiralia</taxon>
        <taxon>Lophotrochozoa</taxon>
        <taxon>Platyhelminthes</taxon>
        <taxon>Cestoda</taxon>
        <taxon>Eucestoda</taxon>
        <taxon>Diphyllobothriidea</taxon>
        <taxon>Diphyllobothriidae</taxon>
        <taxon>Dibothriocephalus</taxon>
    </lineage>
</organism>
<dbReference type="OrthoDB" id="5771769at2759"/>
<dbReference type="PROSITE" id="PS51843">
    <property type="entry name" value="NR_LBD"/>
    <property type="match status" value="1"/>
</dbReference>
<dbReference type="GO" id="GO:0000978">
    <property type="term" value="F:RNA polymerase II cis-regulatory region sequence-specific DNA binding"/>
    <property type="evidence" value="ECO:0007669"/>
    <property type="project" value="TreeGrafter"/>
</dbReference>